<sequence>MSDEPFDRHLHPGAVQSRKLWRDTAELFRWRVGRDGLPEKRPDSIMDYRAQTQHNARSHLGGLPPQMMMNVGNRLPSVDRRSFLGSASAVRRNSRLIANDGPLKEREMWFYTRRILRDAYHHAVELEKAGKVFRDAVACAGCKETHPEYHFTESELHMIPEVRECKGRSGRFEVCEHVSLQWRDINLRCGQQIMRNECEHQDHFDHSPKSTKYVPWSQLKAPGPTGSSPPLYQIMFHSRLALRDDGKLARTMDEWEALLLEKDRRTCPHTRLTDLIEALVSKYRQDNPYHVDFFGRPPYNARIKVVDGGVRWDCTRCKSSMELVQQETRSLDHPYPTFVKIKRLVVVPSRPNGNTWFSHLEF</sequence>
<protein>
    <submittedName>
        <fullName evidence="1">Uncharacterized protein</fullName>
    </submittedName>
</protein>
<reference evidence="1 2" key="1">
    <citation type="submission" date="2024-04" db="EMBL/GenBank/DDBJ databases">
        <title>Phyllosticta paracitricarpa is synonymous to the EU quarantine fungus P. citricarpa based on phylogenomic analyses.</title>
        <authorList>
            <consortium name="Lawrence Berkeley National Laboratory"/>
            <person name="Van Ingen-Buijs V.A."/>
            <person name="Van Westerhoven A.C."/>
            <person name="Haridas S."/>
            <person name="Skiadas P."/>
            <person name="Martin F."/>
            <person name="Groenewald J.Z."/>
            <person name="Crous P.W."/>
            <person name="Seidl M.F."/>
        </authorList>
    </citation>
    <scope>NUCLEOTIDE SEQUENCE [LARGE SCALE GENOMIC DNA]</scope>
    <source>
        <strain evidence="1 2">CBS 122670</strain>
    </source>
</reference>
<dbReference type="EMBL" id="JBBPDW010000001">
    <property type="protein sequence ID" value="KAK7556727.1"/>
    <property type="molecule type" value="Genomic_DNA"/>
</dbReference>
<comment type="caution">
    <text evidence="1">The sequence shown here is derived from an EMBL/GenBank/DDBJ whole genome shotgun (WGS) entry which is preliminary data.</text>
</comment>
<evidence type="ECO:0000313" key="1">
    <source>
        <dbReference type="EMBL" id="KAK7556727.1"/>
    </source>
</evidence>
<evidence type="ECO:0000313" key="2">
    <source>
        <dbReference type="Proteomes" id="UP001365128"/>
    </source>
</evidence>
<name>A0ABR1MU43_9PEZI</name>
<proteinExistence type="predicted"/>
<gene>
    <name evidence="1" type="ORF">IWX46DRAFT_653983</name>
</gene>
<organism evidence="1 2">
    <name type="scientific">Phyllosticta citricarpa</name>
    <dbReference type="NCBI Taxonomy" id="55181"/>
    <lineage>
        <taxon>Eukaryota</taxon>
        <taxon>Fungi</taxon>
        <taxon>Dikarya</taxon>
        <taxon>Ascomycota</taxon>
        <taxon>Pezizomycotina</taxon>
        <taxon>Dothideomycetes</taxon>
        <taxon>Dothideomycetes incertae sedis</taxon>
        <taxon>Botryosphaeriales</taxon>
        <taxon>Phyllostictaceae</taxon>
        <taxon>Phyllosticta</taxon>
    </lineage>
</organism>
<accession>A0ABR1MU43</accession>
<dbReference type="Proteomes" id="UP001365128">
    <property type="component" value="Unassembled WGS sequence"/>
</dbReference>
<keyword evidence="2" id="KW-1185">Reference proteome</keyword>